<protein>
    <submittedName>
        <fullName evidence="2">Uncharacterized protein</fullName>
    </submittedName>
</protein>
<dbReference type="AlphaFoldDB" id="C6HB47"/>
<proteinExistence type="predicted"/>
<dbReference type="HOGENOM" id="CLU_1170388_0_0_1"/>
<dbReference type="Proteomes" id="UP000002624">
    <property type="component" value="Unassembled WGS sequence"/>
</dbReference>
<reference evidence="3" key="1">
    <citation type="submission" date="2009-05" db="EMBL/GenBank/DDBJ databases">
        <title>The genome sequence of Ajellomyces capsulatus strain H143.</title>
        <authorList>
            <person name="Champion M."/>
            <person name="Cuomo C.A."/>
            <person name="Ma L.-J."/>
            <person name="Henn M.R."/>
            <person name="Sil A."/>
            <person name="Goldman B."/>
            <person name="Young S.K."/>
            <person name="Kodira C.D."/>
            <person name="Zeng Q."/>
            <person name="Koehrsen M."/>
            <person name="Alvarado L."/>
            <person name="Berlin A.M."/>
            <person name="Borenstein D."/>
            <person name="Chen Z."/>
            <person name="Engels R."/>
            <person name="Freedman E."/>
            <person name="Gellesch M."/>
            <person name="Goldberg J."/>
            <person name="Griggs A."/>
            <person name="Gujja S."/>
            <person name="Heiman D.I."/>
            <person name="Hepburn T.A."/>
            <person name="Howarth C."/>
            <person name="Jen D."/>
            <person name="Larson L."/>
            <person name="Lewis B."/>
            <person name="Mehta T."/>
            <person name="Park D."/>
            <person name="Pearson M."/>
            <person name="Roberts A."/>
            <person name="Saif S."/>
            <person name="Shea T.D."/>
            <person name="Shenoy N."/>
            <person name="Sisk P."/>
            <person name="Stolte C."/>
            <person name="Sykes S."/>
            <person name="Walk T."/>
            <person name="White J."/>
            <person name="Yandava C."/>
            <person name="Klein B."/>
            <person name="McEwen J.G."/>
            <person name="Puccia R."/>
            <person name="Goldman G.H."/>
            <person name="Felipe M.S."/>
            <person name="Nino-Vega G."/>
            <person name="San-Blas G."/>
            <person name="Taylor J.W."/>
            <person name="Mendoza L."/>
            <person name="Galagan J.E."/>
            <person name="Nusbaum C."/>
            <person name="Birren B.W."/>
        </authorList>
    </citation>
    <scope>NUCLEOTIDE SEQUENCE [LARGE SCALE GENOMIC DNA]</scope>
    <source>
        <strain evidence="3">H143</strain>
    </source>
</reference>
<name>C6HB47_AJECH</name>
<dbReference type="EMBL" id="GG692422">
    <property type="protein sequence ID" value="EER42470.1"/>
    <property type="molecule type" value="Genomic_DNA"/>
</dbReference>
<keyword evidence="1" id="KW-0732">Signal</keyword>
<dbReference type="OMA" id="MIVQIMY"/>
<evidence type="ECO:0000256" key="1">
    <source>
        <dbReference type="SAM" id="SignalP"/>
    </source>
</evidence>
<dbReference type="OrthoDB" id="10581370at2759"/>
<gene>
    <name evidence="2" type="ORF">HCDG_03929</name>
</gene>
<evidence type="ECO:0000313" key="2">
    <source>
        <dbReference type="EMBL" id="EER42470.1"/>
    </source>
</evidence>
<sequence>MLQLRFSPNRAKCISVLLVAFRAATECTSISGYQAKRRSLQAICDNSLMPYLLSSESCGHIPSAVTNPTSSSPLLAGFFDNHSLELCEPFNPKSGTPRSLERQGEGLKFPRKNRPVWFSKSQPNCDYGSIKTDPEPASREKGTLDSWQKASKKNLAAFTTELRSTWADEQVSQRTVESNSTVENVMIVQIMYSPKLAPVSKVQIPPFSYHFPSANACFPDPQFCYEPSVRTSLRIAD</sequence>
<accession>C6HB47</accession>
<organism evidence="2 3">
    <name type="scientific">Ajellomyces capsulatus (strain H143)</name>
    <name type="common">Darling's disease fungus</name>
    <name type="synonym">Histoplasma capsulatum</name>
    <dbReference type="NCBI Taxonomy" id="544712"/>
    <lineage>
        <taxon>Eukaryota</taxon>
        <taxon>Fungi</taxon>
        <taxon>Dikarya</taxon>
        <taxon>Ascomycota</taxon>
        <taxon>Pezizomycotina</taxon>
        <taxon>Eurotiomycetes</taxon>
        <taxon>Eurotiomycetidae</taxon>
        <taxon>Onygenales</taxon>
        <taxon>Ajellomycetaceae</taxon>
        <taxon>Histoplasma</taxon>
    </lineage>
</organism>
<feature type="signal peptide" evidence="1">
    <location>
        <begin position="1"/>
        <end position="27"/>
    </location>
</feature>
<feature type="chain" id="PRO_5002965908" evidence="1">
    <location>
        <begin position="28"/>
        <end position="237"/>
    </location>
</feature>
<evidence type="ECO:0000313" key="3">
    <source>
        <dbReference type="Proteomes" id="UP000002624"/>
    </source>
</evidence>
<dbReference type="VEuPathDB" id="FungiDB:HCDG_03929"/>